<name>L7FKY6_ENTIV</name>
<feature type="domain" description="Fe-containing alcohol dehydrogenase-like C-terminal" evidence="1">
    <location>
        <begin position="50"/>
        <end position="137"/>
    </location>
</feature>
<protein>
    <recommendedName>
        <fullName evidence="1">Fe-containing alcohol dehydrogenase-like C-terminal domain-containing protein</fullName>
    </recommendedName>
</protein>
<evidence type="ECO:0000259" key="1">
    <source>
        <dbReference type="Pfam" id="PF25137"/>
    </source>
</evidence>
<dbReference type="OrthoDB" id="31160at2759"/>
<dbReference type="OMA" id="HTIRYNG"/>
<sequence length="157" mass="16819">MASEVTPLAVIKNTETGKKCPLADYLLTPSVTIIDPMFGVSLSKKARTDCGINVLVHVVDAYVPVITNEYTDGLAKSQRLGQVIQRGFVAREKMHNAATIDGMAVSSTFLGIIHSMAHKTGAAFRLPYGRCVAMLLKSETTAEGVEVLAKAKTSTHI</sequence>
<dbReference type="GO" id="GO:0005739">
    <property type="term" value="C:mitochondrion"/>
    <property type="evidence" value="ECO:0007669"/>
    <property type="project" value="TreeGrafter"/>
</dbReference>
<gene>
    <name evidence="2" type="ORF">EIN_145230</name>
</gene>
<dbReference type="AlphaFoldDB" id="L7FKY6"/>
<dbReference type="InterPro" id="IPR039697">
    <property type="entry name" value="Alcohol_dehydrogenase_Fe"/>
</dbReference>
<dbReference type="KEGG" id="eiv:EIN_145230"/>
<dbReference type="VEuPathDB" id="AmoebaDB:EIN_145230"/>
<proteinExistence type="predicted"/>
<dbReference type="PANTHER" id="PTHR11496">
    <property type="entry name" value="ALCOHOL DEHYDROGENASE"/>
    <property type="match status" value="1"/>
</dbReference>
<dbReference type="Pfam" id="PF25137">
    <property type="entry name" value="ADH_Fe_C"/>
    <property type="match status" value="1"/>
</dbReference>
<accession>L7FKY6</accession>
<dbReference type="RefSeq" id="XP_004254353.1">
    <property type="nucleotide sequence ID" value="XM_004254305.1"/>
</dbReference>
<dbReference type="EMBL" id="KB206843">
    <property type="protein sequence ID" value="ELP87582.1"/>
    <property type="molecule type" value="Genomic_DNA"/>
</dbReference>
<dbReference type="PANTHER" id="PTHR11496:SF83">
    <property type="entry name" value="HYDROXYACID-OXOACID TRANSHYDROGENASE, MITOCHONDRIAL"/>
    <property type="match status" value="1"/>
</dbReference>
<keyword evidence="3" id="KW-1185">Reference proteome</keyword>
<evidence type="ECO:0000313" key="3">
    <source>
        <dbReference type="Proteomes" id="UP000014680"/>
    </source>
</evidence>
<organism evidence="2 3">
    <name type="scientific">Entamoeba invadens IP1</name>
    <dbReference type="NCBI Taxonomy" id="370355"/>
    <lineage>
        <taxon>Eukaryota</taxon>
        <taxon>Amoebozoa</taxon>
        <taxon>Evosea</taxon>
        <taxon>Archamoebae</taxon>
        <taxon>Mastigamoebida</taxon>
        <taxon>Entamoebidae</taxon>
        <taxon>Entamoeba</taxon>
    </lineage>
</organism>
<dbReference type="Gene3D" id="3.40.50.1970">
    <property type="match status" value="1"/>
</dbReference>
<dbReference type="Proteomes" id="UP000014680">
    <property type="component" value="Unassembled WGS sequence"/>
</dbReference>
<dbReference type="SUPFAM" id="SSF56796">
    <property type="entry name" value="Dehydroquinate synthase-like"/>
    <property type="match status" value="1"/>
</dbReference>
<dbReference type="Gene3D" id="1.20.1090.10">
    <property type="entry name" value="Dehydroquinate synthase-like - alpha domain"/>
    <property type="match status" value="1"/>
</dbReference>
<feature type="non-terminal residue" evidence="2">
    <location>
        <position position="1"/>
    </location>
</feature>
<dbReference type="InterPro" id="IPR056798">
    <property type="entry name" value="ADH_Fe_C"/>
</dbReference>
<dbReference type="GeneID" id="14886581"/>
<reference evidence="2 3" key="1">
    <citation type="submission" date="2012-10" db="EMBL/GenBank/DDBJ databases">
        <authorList>
            <person name="Zafar N."/>
            <person name="Inman J."/>
            <person name="Hall N."/>
            <person name="Lorenzi H."/>
            <person name="Caler E."/>
        </authorList>
    </citation>
    <scope>NUCLEOTIDE SEQUENCE [LARGE SCALE GENOMIC DNA]</scope>
    <source>
        <strain evidence="2 3">IP1</strain>
    </source>
</reference>
<dbReference type="GO" id="GO:0004022">
    <property type="term" value="F:alcohol dehydrogenase (NAD+) activity"/>
    <property type="evidence" value="ECO:0007669"/>
    <property type="project" value="TreeGrafter"/>
</dbReference>
<evidence type="ECO:0000313" key="2">
    <source>
        <dbReference type="EMBL" id="ELP87582.1"/>
    </source>
</evidence>